<dbReference type="GO" id="GO:0003700">
    <property type="term" value="F:DNA-binding transcription factor activity"/>
    <property type="evidence" value="ECO:0007669"/>
    <property type="project" value="InterPro"/>
</dbReference>
<dbReference type="InterPro" id="IPR036390">
    <property type="entry name" value="WH_DNA-bd_sf"/>
</dbReference>
<dbReference type="PRINTS" id="PR00035">
    <property type="entry name" value="HTHGNTR"/>
</dbReference>
<dbReference type="InterPro" id="IPR000524">
    <property type="entry name" value="Tscrpt_reg_HTH_GntR"/>
</dbReference>
<evidence type="ECO:0000259" key="4">
    <source>
        <dbReference type="PROSITE" id="PS50949"/>
    </source>
</evidence>
<dbReference type="InterPro" id="IPR011711">
    <property type="entry name" value="GntR_C"/>
</dbReference>
<dbReference type="OrthoDB" id="9781630at2"/>
<dbReference type="Proteomes" id="UP000217785">
    <property type="component" value="Unassembled WGS sequence"/>
</dbReference>
<dbReference type="AlphaFoldDB" id="A0A292YKT4"/>
<dbReference type="SMART" id="SM00345">
    <property type="entry name" value="HTH_GNTR"/>
    <property type="match status" value="1"/>
</dbReference>
<organism evidence="5 6">
    <name type="scientific">Effusibacillus lacus</name>
    <dbReference type="NCBI Taxonomy" id="1348429"/>
    <lineage>
        <taxon>Bacteria</taxon>
        <taxon>Bacillati</taxon>
        <taxon>Bacillota</taxon>
        <taxon>Bacilli</taxon>
        <taxon>Bacillales</taxon>
        <taxon>Alicyclobacillaceae</taxon>
        <taxon>Effusibacillus</taxon>
    </lineage>
</organism>
<dbReference type="Gene3D" id="1.10.10.10">
    <property type="entry name" value="Winged helix-like DNA-binding domain superfamily/Winged helix DNA-binding domain"/>
    <property type="match status" value="1"/>
</dbReference>
<evidence type="ECO:0000256" key="3">
    <source>
        <dbReference type="ARBA" id="ARBA00023163"/>
    </source>
</evidence>
<dbReference type="InterPro" id="IPR008920">
    <property type="entry name" value="TF_FadR/GntR_C"/>
</dbReference>
<evidence type="ECO:0000256" key="2">
    <source>
        <dbReference type="ARBA" id="ARBA00023125"/>
    </source>
</evidence>
<feature type="domain" description="HTH gntR-type" evidence="4">
    <location>
        <begin position="24"/>
        <end position="91"/>
    </location>
</feature>
<dbReference type="PANTHER" id="PTHR43537:SF51">
    <property type="entry name" value="HTH-TYPE TRANSCRIPTIONAL REGULATOR LGOR-RELATED"/>
    <property type="match status" value="1"/>
</dbReference>
<dbReference type="CDD" id="cd07377">
    <property type="entry name" value="WHTH_GntR"/>
    <property type="match status" value="1"/>
</dbReference>
<dbReference type="SMART" id="SM00895">
    <property type="entry name" value="FCD"/>
    <property type="match status" value="1"/>
</dbReference>
<dbReference type="Pfam" id="PF00392">
    <property type="entry name" value="GntR"/>
    <property type="match status" value="1"/>
</dbReference>
<dbReference type="SUPFAM" id="SSF46785">
    <property type="entry name" value="Winged helix' DNA-binding domain"/>
    <property type="match status" value="1"/>
</dbReference>
<dbReference type="Gene3D" id="1.20.120.530">
    <property type="entry name" value="GntR ligand-binding domain-like"/>
    <property type="match status" value="1"/>
</dbReference>
<dbReference type="PROSITE" id="PS50949">
    <property type="entry name" value="HTH_GNTR"/>
    <property type="match status" value="1"/>
</dbReference>
<keyword evidence="1" id="KW-0805">Transcription regulation</keyword>
<dbReference type="EMBL" id="BDUF01000022">
    <property type="protein sequence ID" value="GAX89519.1"/>
    <property type="molecule type" value="Genomic_DNA"/>
</dbReference>
<proteinExistence type="predicted"/>
<dbReference type="SUPFAM" id="SSF48008">
    <property type="entry name" value="GntR ligand-binding domain-like"/>
    <property type="match status" value="1"/>
</dbReference>
<evidence type="ECO:0000313" key="6">
    <source>
        <dbReference type="Proteomes" id="UP000217785"/>
    </source>
</evidence>
<dbReference type="InterPro" id="IPR036388">
    <property type="entry name" value="WH-like_DNA-bd_sf"/>
</dbReference>
<protein>
    <recommendedName>
        <fullName evidence="4">HTH gntR-type domain-containing protein</fullName>
    </recommendedName>
</protein>
<dbReference type="PANTHER" id="PTHR43537">
    <property type="entry name" value="TRANSCRIPTIONAL REGULATOR, GNTR FAMILY"/>
    <property type="match status" value="1"/>
</dbReference>
<keyword evidence="3" id="KW-0804">Transcription</keyword>
<evidence type="ECO:0000256" key="1">
    <source>
        <dbReference type="ARBA" id="ARBA00023015"/>
    </source>
</evidence>
<reference evidence="6" key="1">
    <citation type="submission" date="2017-07" db="EMBL/GenBank/DDBJ databases">
        <title>Draft genome sequence of Effusibacillus lacus strain skLN1.</title>
        <authorList>
            <person name="Watanabe M."/>
            <person name="Kojima H."/>
            <person name="Fukui M."/>
        </authorList>
    </citation>
    <scope>NUCLEOTIDE SEQUENCE [LARGE SCALE GENOMIC DNA]</scope>
    <source>
        <strain evidence="6">skLN1</strain>
    </source>
</reference>
<keyword evidence="6" id="KW-1185">Reference proteome</keyword>
<evidence type="ECO:0000313" key="5">
    <source>
        <dbReference type="EMBL" id="GAX89519.1"/>
    </source>
</evidence>
<accession>A0A292YKT4</accession>
<comment type="caution">
    <text evidence="5">The sequence shown here is derived from an EMBL/GenBank/DDBJ whole genome shotgun (WGS) entry which is preliminary data.</text>
</comment>
<dbReference type="Pfam" id="PF07729">
    <property type="entry name" value="FCD"/>
    <property type="match status" value="1"/>
</dbReference>
<dbReference type="RefSeq" id="WP_096181203.1">
    <property type="nucleotide sequence ID" value="NZ_BDUF01000022.1"/>
</dbReference>
<sequence length="234" mass="26707">MKDTGLYEEKDIALEPLNDFHPYVPLSEVVFQTLKEAILKGSLEPGLLLSENKIAAKLNVSRTPVREALRRLEQENMVTTLPGRRMIVSIPTVQDVEEIYEIRLLVETEALRRITPQHDSIIRQLEHCLKIADTQLQTKDSIGLGTTNSEFHSILVSALNNRRLVQLIDSLQDTIVRYRFYSLTNHKWAEESESEHREIVECLKNGNTEGAIQVLRKHLMTAKEVLVSIISENA</sequence>
<name>A0A292YKT4_9BACL</name>
<keyword evidence="2" id="KW-0238">DNA-binding</keyword>
<dbReference type="GO" id="GO:0003677">
    <property type="term" value="F:DNA binding"/>
    <property type="evidence" value="ECO:0007669"/>
    <property type="project" value="UniProtKB-KW"/>
</dbReference>